<comment type="caution">
    <text evidence="2">The sequence shown here is derived from an EMBL/GenBank/DDBJ whole genome shotgun (WGS) entry which is preliminary data.</text>
</comment>
<evidence type="ECO:0000313" key="3">
    <source>
        <dbReference type="Proteomes" id="UP000215145"/>
    </source>
</evidence>
<evidence type="ECO:0000256" key="1">
    <source>
        <dbReference type="SAM" id="Phobius"/>
    </source>
</evidence>
<proteinExistence type="predicted"/>
<keyword evidence="1" id="KW-0812">Transmembrane</keyword>
<reference evidence="2 3" key="1">
    <citation type="submission" date="2017-07" db="EMBL/GenBank/DDBJ databases">
        <title>Paenibacillus herberti R33 genome sequencing and assembly.</title>
        <authorList>
            <person name="Su W."/>
        </authorList>
    </citation>
    <scope>NUCLEOTIDE SEQUENCE [LARGE SCALE GENOMIC DNA]</scope>
    <source>
        <strain evidence="2 3">R33</strain>
    </source>
</reference>
<gene>
    <name evidence="2" type="ORF">CGZ75_05185</name>
</gene>
<accession>A0A229P203</accession>
<name>A0A229P203_9BACL</name>
<dbReference type="Proteomes" id="UP000215145">
    <property type="component" value="Unassembled WGS sequence"/>
</dbReference>
<evidence type="ECO:0000313" key="2">
    <source>
        <dbReference type="EMBL" id="OXM16097.1"/>
    </source>
</evidence>
<feature type="transmembrane region" description="Helical" evidence="1">
    <location>
        <begin position="6"/>
        <end position="25"/>
    </location>
</feature>
<keyword evidence="3" id="KW-1185">Reference proteome</keyword>
<keyword evidence="1" id="KW-0472">Membrane</keyword>
<protein>
    <submittedName>
        <fullName evidence="2">Uncharacterized protein</fullName>
    </submittedName>
</protein>
<dbReference type="EMBL" id="NMUQ01000001">
    <property type="protein sequence ID" value="OXM16097.1"/>
    <property type="molecule type" value="Genomic_DNA"/>
</dbReference>
<dbReference type="AlphaFoldDB" id="A0A229P203"/>
<organism evidence="2 3">
    <name type="scientific">Paenibacillus herberti</name>
    <dbReference type="NCBI Taxonomy" id="1619309"/>
    <lineage>
        <taxon>Bacteria</taxon>
        <taxon>Bacillati</taxon>
        <taxon>Bacillota</taxon>
        <taxon>Bacilli</taxon>
        <taxon>Bacillales</taxon>
        <taxon>Paenibacillaceae</taxon>
        <taxon>Paenibacillus</taxon>
    </lineage>
</organism>
<sequence length="156" mass="16860">MGINSQSGSSIGFILVLFILLVIVIQCFPSNRGDIVNPQDEGEIGVLYTQGFDIVNNTDFIFNWGNYSGTAVNPTPSRTLNRNGGTQHFELTTPYFGADVSSTQAYSSRDSVLALRFTLGAGISLFGARYSSITSAASFYPVNFVVSPTRLIINNV</sequence>
<keyword evidence="1" id="KW-1133">Transmembrane helix</keyword>